<sequence>MIRIYYAGYDAIHTADFVYDVPEGHNTWLLILTRTPAQFWVEGEMKEYPANCAVVFQPHQKILYRACADSYGNDWIHFDSDEIHLKESKLLHGVPFPMPDPEYFHQLFQLLTAEHFFSCAYRELSMDYLFRIIINKLIEASHSTNNTPHYQNLLNLRKAIYNNPGHPWAVPAMAEHVHLSSGYLQAIYKSTFGISCMDDVIQCRIRLAKEKLLHSPHRISEIAAICGYMNIEHFSRQFRQITGYAPREYQKLMASDS</sequence>
<dbReference type="InterPro" id="IPR020449">
    <property type="entry name" value="Tscrpt_reg_AraC-type_HTH"/>
</dbReference>
<dbReference type="PROSITE" id="PS00041">
    <property type="entry name" value="HTH_ARAC_FAMILY_1"/>
    <property type="match status" value="1"/>
</dbReference>
<dbReference type="PANTHER" id="PTHR43280">
    <property type="entry name" value="ARAC-FAMILY TRANSCRIPTIONAL REGULATOR"/>
    <property type="match status" value="1"/>
</dbReference>
<name>A0ABX3GYF5_PAEBO</name>
<dbReference type="InterPro" id="IPR009057">
    <property type="entry name" value="Homeodomain-like_sf"/>
</dbReference>
<dbReference type="EMBL" id="MPTB01000054">
    <property type="protein sequence ID" value="OMD39914.1"/>
    <property type="molecule type" value="Genomic_DNA"/>
</dbReference>
<dbReference type="PROSITE" id="PS01124">
    <property type="entry name" value="HTH_ARAC_FAMILY_2"/>
    <property type="match status" value="1"/>
</dbReference>
<evidence type="ECO:0000256" key="3">
    <source>
        <dbReference type="ARBA" id="ARBA00023163"/>
    </source>
</evidence>
<evidence type="ECO:0000313" key="5">
    <source>
        <dbReference type="EMBL" id="OMD39914.1"/>
    </source>
</evidence>
<keyword evidence="1" id="KW-0805">Transcription regulation</keyword>
<keyword evidence="3" id="KW-0804">Transcription</keyword>
<evidence type="ECO:0000313" key="6">
    <source>
        <dbReference type="Proteomes" id="UP000187412"/>
    </source>
</evidence>
<evidence type="ECO:0000256" key="1">
    <source>
        <dbReference type="ARBA" id="ARBA00023015"/>
    </source>
</evidence>
<evidence type="ECO:0000256" key="2">
    <source>
        <dbReference type="ARBA" id="ARBA00023125"/>
    </source>
</evidence>
<evidence type="ECO:0000259" key="4">
    <source>
        <dbReference type="PROSITE" id="PS01124"/>
    </source>
</evidence>
<keyword evidence="2" id="KW-0238">DNA-binding</keyword>
<feature type="domain" description="HTH araC/xylS-type" evidence="4">
    <location>
        <begin position="154"/>
        <end position="252"/>
    </location>
</feature>
<dbReference type="SMART" id="SM00342">
    <property type="entry name" value="HTH_ARAC"/>
    <property type="match status" value="1"/>
</dbReference>
<keyword evidence="6" id="KW-1185">Reference proteome</keyword>
<organism evidence="5 6">
    <name type="scientific">Paenibacillus borealis</name>
    <dbReference type="NCBI Taxonomy" id="160799"/>
    <lineage>
        <taxon>Bacteria</taxon>
        <taxon>Bacillati</taxon>
        <taxon>Bacillota</taxon>
        <taxon>Bacilli</taxon>
        <taxon>Bacillales</taxon>
        <taxon>Paenibacillaceae</taxon>
        <taxon>Paenibacillus</taxon>
    </lineage>
</organism>
<reference evidence="5 6" key="1">
    <citation type="submission" date="2016-10" db="EMBL/GenBank/DDBJ databases">
        <title>Paenibacillus species isolates.</title>
        <authorList>
            <person name="Beno S.M."/>
        </authorList>
    </citation>
    <scope>NUCLEOTIDE SEQUENCE [LARGE SCALE GENOMIC DNA]</scope>
    <source>
        <strain evidence="5 6">FSL H7-0744</strain>
    </source>
</reference>
<dbReference type="Pfam" id="PF12833">
    <property type="entry name" value="HTH_18"/>
    <property type="match status" value="1"/>
</dbReference>
<dbReference type="Gene3D" id="1.10.10.60">
    <property type="entry name" value="Homeodomain-like"/>
    <property type="match status" value="1"/>
</dbReference>
<dbReference type="PRINTS" id="PR00032">
    <property type="entry name" value="HTHARAC"/>
</dbReference>
<proteinExistence type="predicted"/>
<dbReference type="SUPFAM" id="SSF46689">
    <property type="entry name" value="Homeodomain-like"/>
    <property type="match status" value="1"/>
</dbReference>
<dbReference type="InterPro" id="IPR037923">
    <property type="entry name" value="HTH-like"/>
</dbReference>
<gene>
    <name evidence="5" type="ORF">BSK56_29220</name>
</gene>
<accession>A0ABX3GYF5</accession>
<dbReference type="InterPro" id="IPR018060">
    <property type="entry name" value="HTH_AraC"/>
</dbReference>
<comment type="caution">
    <text evidence="5">The sequence shown here is derived from an EMBL/GenBank/DDBJ whole genome shotgun (WGS) entry which is preliminary data.</text>
</comment>
<dbReference type="Proteomes" id="UP000187412">
    <property type="component" value="Unassembled WGS sequence"/>
</dbReference>
<dbReference type="SUPFAM" id="SSF51215">
    <property type="entry name" value="Regulatory protein AraC"/>
    <property type="match status" value="1"/>
</dbReference>
<dbReference type="InterPro" id="IPR018062">
    <property type="entry name" value="HTH_AraC-typ_CS"/>
</dbReference>
<dbReference type="PANTHER" id="PTHR43280:SF28">
    <property type="entry name" value="HTH-TYPE TRANSCRIPTIONAL ACTIVATOR RHAS"/>
    <property type="match status" value="1"/>
</dbReference>
<protein>
    <submittedName>
        <fullName evidence="5">AraC family transcriptional regulator</fullName>
    </submittedName>
</protein>